<name>A0A8X6XUV2_9ARAC</name>
<evidence type="ECO:0000313" key="2">
    <source>
        <dbReference type="Proteomes" id="UP000886998"/>
    </source>
</evidence>
<dbReference type="EMBL" id="BMAV01013142">
    <property type="protein sequence ID" value="GFY60395.1"/>
    <property type="molecule type" value="Genomic_DNA"/>
</dbReference>
<comment type="caution">
    <text evidence="1">The sequence shown here is derived from an EMBL/GenBank/DDBJ whole genome shotgun (WGS) entry which is preliminary data.</text>
</comment>
<protein>
    <submittedName>
        <fullName evidence="1">Uncharacterized protein</fullName>
    </submittedName>
</protein>
<proteinExistence type="predicted"/>
<evidence type="ECO:0000313" key="1">
    <source>
        <dbReference type="EMBL" id="GFY60395.1"/>
    </source>
</evidence>
<keyword evidence="2" id="KW-1185">Reference proteome</keyword>
<sequence>MKKEIQADFEIGYSFHECESLLLEQDNLEFQCAASDVFQRMFCLKKNPRSSTFKSGIFGVDIVVENPIHLLNILL</sequence>
<organism evidence="1 2">
    <name type="scientific">Trichonephila inaurata madagascariensis</name>
    <dbReference type="NCBI Taxonomy" id="2747483"/>
    <lineage>
        <taxon>Eukaryota</taxon>
        <taxon>Metazoa</taxon>
        <taxon>Ecdysozoa</taxon>
        <taxon>Arthropoda</taxon>
        <taxon>Chelicerata</taxon>
        <taxon>Arachnida</taxon>
        <taxon>Araneae</taxon>
        <taxon>Araneomorphae</taxon>
        <taxon>Entelegynae</taxon>
        <taxon>Araneoidea</taxon>
        <taxon>Nephilidae</taxon>
        <taxon>Trichonephila</taxon>
        <taxon>Trichonephila inaurata</taxon>
    </lineage>
</organism>
<accession>A0A8X6XUV2</accession>
<dbReference type="Proteomes" id="UP000886998">
    <property type="component" value="Unassembled WGS sequence"/>
</dbReference>
<dbReference type="AlphaFoldDB" id="A0A8X6XUV2"/>
<gene>
    <name evidence="1" type="ORF">TNIN_483691</name>
</gene>
<reference evidence="1" key="1">
    <citation type="submission" date="2020-08" db="EMBL/GenBank/DDBJ databases">
        <title>Multicomponent nature underlies the extraordinary mechanical properties of spider dragline silk.</title>
        <authorList>
            <person name="Kono N."/>
            <person name="Nakamura H."/>
            <person name="Mori M."/>
            <person name="Yoshida Y."/>
            <person name="Ohtoshi R."/>
            <person name="Malay A.D."/>
            <person name="Moran D.A.P."/>
            <person name="Tomita M."/>
            <person name="Numata K."/>
            <person name="Arakawa K."/>
        </authorList>
    </citation>
    <scope>NUCLEOTIDE SEQUENCE</scope>
</reference>